<accession>A0ABP0X6S9</accession>
<dbReference type="InterPro" id="IPR053305">
    <property type="entry name" value="Folate-binding_rcpt-like"/>
</dbReference>
<dbReference type="PANTHER" id="PTHR37390">
    <property type="entry name" value="OS02G0592500 PROTEIN"/>
    <property type="match status" value="1"/>
</dbReference>
<proteinExistence type="predicted"/>
<name>A0ABP0X6S9_9BRYO</name>
<evidence type="ECO:0000256" key="2">
    <source>
        <dbReference type="SAM" id="MobiDB-lite"/>
    </source>
</evidence>
<evidence type="ECO:0000313" key="3">
    <source>
        <dbReference type="EMBL" id="CAK9274289.1"/>
    </source>
</evidence>
<organism evidence="3 4">
    <name type="scientific">Sphagnum jensenii</name>
    <dbReference type="NCBI Taxonomy" id="128206"/>
    <lineage>
        <taxon>Eukaryota</taxon>
        <taxon>Viridiplantae</taxon>
        <taxon>Streptophyta</taxon>
        <taxon>Embryophyta</taxon>
        <taxon>Bryophyta</taxon>
        <taxon>Sphagnophytina</taxon>
        <taxon>Sphagnopsida</taxon>
        <taxon>Sphagnales</taxon>
        <taxon>Sphagnaceae</taxon>
        <taxon>Sphagnum</taxon>
    </lineage>
</organism>
<feature type="coiled-coil region" evidence="1">
    <location>
        <begin position="87"/>
        <end position="132"/>
    </location>
</feature>
<protein>
    <submittedName>
        <fullName evidence="3">Uncharacterized protein</fullName>
    </submittedName>
</protein>
<sequence>MRGMEGQNLVVCGGHDTVCAWAREWASNSSDFCSLAGFHLEGLDTRFGNGAQMVCYDAKLETVTALSAATIELEKEKQQTTLATAMHKNLKDQLKEESQEIEALQSALSKEKALLQDSMQEVEALKRELQQRDLSLSDTVLKLQLKETDLVGSKLELQQVKFEFVLCEAHPHPERYGLASSSESCPGAADGSDSSQKFTADQGQPTGPSNGAWWQEFEAELEAVKETLQEKGSQLLEAQHLLVNKDQKLKQLVDCLDTHETELVKMREKVKEKPEIPTRLYMATHLQEQFGDSALEQMQLQVAKMEVKGSSSMEALHSLVDLNQGFLEECSSADLSLTSSSSASLTSSVSSEFHKCIPPVVHADIEEVEDVEDLQLRLRERDAALEEILAAHGMESLHVQKFVQQSMGGVVVALQDFILFD</sequence>
<keyword evidence="4" id="KW-1185">Reference proteome</keyword>
<evidence type="ECO:0000313" key="4">
    <source>
        <dbReference type="Proteomes" id="UP001497444"/>
    </source>
</evidence>
<dbReference type="Proteomes" id="UP001497444">
    <property type="component" value="Chromosome 6"/>
</dbReference>
<gene>
    <name evidence="3" type="ORF">CSSPJE1EN1_LOCUS19767</name>
</gene>
<evidence type="ECO:0000256" key="1">
    <source>
        <dbReference type="SAM" id="Coils"/>
    </source>
</evidence>
<feature type="compositionally biased region" description="Polar residues" evidence="2">
    <location>
        <begin position="192"/>
        <end position="209"/>
    </location>
</feature>
<dbReference type="EMBL" id="OZ020101">
    <property type="protein sequence ID" value="CAK9274289.1"/>
    <property type="molecule type" value="Genomic_DNA"/>
</dbReference>
<feature type="region of interest" description="Disordered" evidence="2">
    <location>
        <begin position="175"/>
        <end position="211"/>
    </location>
</feature>
<keyword evidence="1" id="KW-0175">Coiled coil</keyword>
<dbReference type="PANTHER" id="PTHR37390:SF1">
    <property type="entry name" value="FOLATE-BINDING PROTEIN 1"/>
    <property type="match status" value="1"/>
</dbReference>
<reference evidence="3" key="1">
    <citation type="submission" date="2024-02" db="EMBL/GenBank/DDBJ databases">
        <authorList>
            <consortium name="ELIXIR-Norway"/>
            <consortium name="Elixir Norway"/>
        </authorList>
    </citation>
    <scope>NUCLEOTIDE SEQUENCE</scope>
</reference>